<gene>
    <name evidence="2" type="ORF">H9725_06065</name>
</gene>
<proteinExistence type="predicted"/>
<dbReference type="Proteomes" id="UP000824065">
    <property type="component" value="Unassembled WGS sequence"/>
</dbReference>
<dbReference type="EMBL" id="DXBJ01000042">
    <property type="protein sequence ID" value="HIZ58127.1"/>
    <property type="molecule type" value="Genomic_DNA"/>
</dbReference>
<feature type="chain" id="PRO_5038897922" description="DUF3298 domain-containing protein" evidence="1">
    <location>
        <begin position="24"/>
        <end position="271"/>
    </location>
</feature>
<comment type="caution">
    <text evidence="2">The sequence shown here is derived from an EMBL/GenBank/DDBJ whole genome shotgun (WGS) entry which is preliminary data.</text>
</comment>
<dbReference type="PROSITE" id="PS51257">
    <property type="entry name" value="PROKAR_LIPOPROTEIN"/>
    <property type="match status" value="1"/>
</dbReference>
<organism evidence="2 3">
    <name type="scientific">Candidatus Faecalibacterium gallistercoris</name>
    <dbReference type="NCBI Taxonomy" id="2838579"/>
    <lineage>
        <taxon>Bacteria</taxon>
        <taxon>Bacillati</taxon>
        <taxon>Bacillota</taxon>
        <taxon>Clostridia</taxon>
        <taxon>Eubacteriales</taxon>
        <taxon>Oscillospiraceae</taxon>
        <taxon>Faecalibacterium</taxon>
    </lineage>
</organism>
<evidence type="ECO:0000256" key="1">
    <source>
        <dbReference type="SAM" id="SignalP"/>
    </source>
</evidence>
<sequence>MKKRLMSLALCGLFLLAGCQNQAVQEEIWELEQDDVIVFADGEAADRWRGYQNGLREPWALYELSDGTVLLQENDLSGPEGSAAFAALSEEVQAAVSAWYQGEGARYDLTALLEECYARYQEQGGENYQPGLVAQTASATAASEDVVYLTTLVEQAADPAAGQTQRYGAAFDRASGQRLEVWSLFTRPEAEVRLALAAAAGDDPEVQQRLADAIDPGHILFYGDRLEIDFPAGAFAGLDTTYTLTVEYARLEGILDPRALPGGQGAASQPG</sequence>
<evidence type="ECO:0000313" key="2">
    <source>
        <dbReference type="EMBL" id="HIZ58127.1"/>
    </source>
</evidence>
<evidence type="ECO:0000313" key="3">
    <source>
        <dbReference type="Proteomes" id="UP000824065"/>
    </source>
</evidence>
<accession>A0A9D2FGQ9</accession>
<reference evidence="2" key="2">
    <citation type="submission" date="2021-04" db="EMBL/GenBank/DDBJ databases">
        <authorList>
            <person name="Gilroy R."/>
        </authorList>
    </citation>
    <scope>NUCLEOTIDE SEQUENCE</scope>
    <source>
        <strain evidence="2">ChiBcec16-3735</strain>
    </source>
</reference>
<protein>
    <recommendedName>
        <fullName evidence="4">DUF3298 domain-containing protein</fullName>
    </recommendedName>
</protein>
<keyword evidence="1" id="KW-0732">Signal</keyword>
<feature type="signal peptide" evidence="1">
    <location>
        <begin position="1"/>
        <end position="23"/>
    </location>
</feature>
<dbReference type="AlphaFoldDB" id="A0A9D2FGQ9"/>
<name>A0A9D2FGQ9_9FIRM</name>
<evidence type="ECO:0008006" key="4">
    <source>
        <dbReference type="Google" id="ProtNLM"/>
    </source>
</evidence>
<reference evidence="2" key="1">
    <citation type="journal article" date="2021" name="PeerJ">
        <title>Extensive microbial diversity within the chicken gut microbiome revealed by metagenomics and culture.</title>
        <authorList>
            <person name="Gilroy R."/>
            <person name="Ravi A."/>
            <person name="Getino M."/>
            <person name="Pursley I."/>
            <person name="Horton D.L."/>
            <person name="Alikhan N.F."/>
            <person name="Baker D."/>
            <person name="Gharbi K."/>
            <person name="Hall N."/>
            <person name="Watson M."/>
            <person name="Adriaenssens E.M."/>
            <person name="Foster-Nyarko E."/>
            <person name="Jarju S."/>
            <person name="Secka A."/>
            <person name="Antonio M."/>
            <person name="Oren A."/>
            <person name="Chaudhuri R.R."/>
            <person name="La Ragione R."/>
            <person name="Hildebrand F."/>
            <person name="Pallen M.J."/>
        </authorList>
    </citation>
    <scope>NUCLEOTIDE SEQUENCE</scope>
    <source>
        <strain evidence="2">ChiBcec16-3735</strain>
    </source>
</reference>